<accession>A0A7G9GU41</accession>
<gene>
    <name evidence="1" type="ORF">H9Q80_14390</name>
</gene>
<keyword evidence="2" id="KW-1185">Reference proteome</keyword>
<dbReference type="Proteomes" id="UP000515856">
    <property type="component" value="Chromosome"/>
</dbReference>
<dbReference type="KEGG" id="ehn:H9Q80_14390"/>
<protein>
    <submittedName>
        <fullName evidence="1">Uncharacterized protein</fullName>
    </submittedName>
</protein>
<organism evidence="1 2">
    <name type="scientific">[Eubacterium] hominis</name>
    <dbReference type="NCBI Taxonomy" id="2764325"/>
    <lineage>
        <taxon>Bacteria</taxon>
        <taxon>Bacillati</taxon>
        <taxon>Bacillota</taxon>
        <taxon>Erysipelotrichia</taxon>
        <taxon>Erysipelotrichales</taxon>
        <taxon>Erysipelotrichaceae</taxon>
        <taxon>Amedibacillus</taxon>
    </lineage>
</organism>
<reference evidence="1 2" key="1">
    <citation type="submission" date="2020-08" db="EMBL/GenBank/DDBJ databases">
        <authorList>
            <person name="Liu C."/>
            <person name="Sun Q."/>
        </authorList>
    </citation>
    <scope>NUCLEOTIDE SEQUENCE [LARGE SCALE GENOMIC DNA]</scope>
    <source>
        <strain evidence="1 2">NSJ-61</strain>
    </source>
</reference>
<dbReference type="REBASE" id="954516">
    <property type="entry name" value="M.EspNSJ61DndBP"/>
</dbReference>
<evidence type="ECO:0000313" key="1">
    <source>
        <dbReference type="EMBL" id="QNM14323.1"/>
    </source>
</evidence>
<sequence length="60" mass="6922">MFTDLNKHAVKNSNSIAELYDSRDELAVITRKIVQSVSFFIEYVENEKDILDNSPFLSLL</sequence>
<dbReference type="EMBL" id="CP060636">
    <property type="protein sequence ID" value="QNM14323.1"/>
    <property type="molecule type" value="Genomic_DNA"/>
</dbReference>
<name>A0A7G9GU41_9FIRM</name>
<dbReference type="InterPro" id="IPR017642">
    <property type="entry name" value="DNA_S_mod_DndB"/>
</dbReference>
<dbReference type="AlphaFoldDB" id="A0A7G9GU41"/>
<dbReference type="Pfam" id="PF14072">
    <property type="entry name" value="DndB"/>
    <property type="match status" value="1"/>
</dbReference>
<proteinExistence type="predicted"/>
<evidence type="ECO:0000313" key="2">
    <source>
        <dbReference type="Proteomes" id="UP000515856"/>
    </source>
</evidence>